<dbReference type="AlphaFoldDB" id="A0A9Q3CRA9"/>
<dbReference type="Pfam" id="PF07727">
    <property type="entry name" value="RVT_2"/>
    <property type="match status" value="1"/>
</dbReference>
<gene>
    <name evidence="2" type="ORF">O181_027575</name>
</gene>
<sequence>MEENSPQDKSQVVVDEVHNSGACDNSMTIRPHHPTLISSNVTCYNTLPYNQRAEKHITTISETPQTSQKALKSPSKEAWIDAMSKELENMKHMKLWDMIVLDPGYKLVGTTWVFKRNKDHSNNIIAQMARLCVQGFTQMPGIDFNKTFPPAGRFNSLCTLIAFAEENSLDFHQVYFKSAFLNAPLTETVYLSITQGMNQYQGKKCLCLNEEIYGLKQAPLAWYKRLRDWLVTVGLKSCTLNLCVFFSSGKRATWLYVHIDDIATFSSNVEAFKLEIKQEFEIKDLGRSDLMLGVKISQESQNLTLD</sequence>
<dbReference type="InterPro" id="IPR043502">
    <property type="entry name" value="DNA/RNA_pol_sf"/>
</dbReference>
<dbReference type="EMBL" id="AVOT02009315">
    <property type="protein sequence ID" value="MBW0487860.1"/>
    <property type="molecule type" value="Genomic_DNA"/>
</dbReference>
<dbReference type="OrthoDB" id="6819079at2759"/>
<dbReference type="SUPFAM" id="SSF56672">
    <property type="entry name" value="DNA/RNA polymerases"/>
    <property type="match status" value="1"/>
</dbReference>
<name>A0A9Q3CRA9_9BASI</name>
<evidence type="ECO:0000313" key="3">
    <source>
        <dbReference type="Proteomes" id="UP000765509"/>
    </source>
</evidence>
<protein>
    <recommendedName>
        <fullName evidence="1">Reverse transcriptase Ty1/copia-type domain-containing protein</fullName>
    </recommendedName>
</protein>
<feature type="domain" description="Reverse transcriptase Ty1/copia-type" evidence="1">
    <location>
        <begin position="94"/>
        <end position="305"/>
    </location>
</feature>
<evidence type="ECO:0000259" key="1">
    <source>
        <dbReference type="Pfam" id="PF07727"/>
    </source>
</evidence>
<proteinExistence type="predicted"/>
<dbReference type="Proteomes" id="UP000765509">
    <property type="component" value="Unassembled WGS sequence"/>
</dbReference>
<keyword evidence="3" id="KW-1185">Reference proteome</keyword>
<comment type="caution">
    <text evidence="2">The sequence shown here is derived from an EMBL/GenBank/DDBJ whole genome shotgun (WGS) entry which is preliminary data.</text>
</comment>
<dbReference type="InterPro" id="IPR013103">
    <property type="entry name" value="RVT_2"/>
</dbReference>
<evidence type="ECO:0000313" key="2">
    <source>
        <dbReference type="EMBL" id="MBW0487860.1"/>
    </source>
</evidence>
<organism evidence="2 3">
    <name type="scientific">Austropuccinia psidii MF-1</name>
    <dbReference type="NCBI Taxonomy" id="1389203"/>
    <lineage>
        <taxon>Eukaryota</taxon>
        <taxon>Fungi</taxon>
        <taxon>Dikarya</taxon>
        <taxon>Basidiomycota</taxon>
        <taxon>Pucciniomycotina</taxon>
        <taxon>Pucciniomycetes</taxon>
        <taxon>Pucciniales</taxon>
        <taxon>Sphaerophragmiaceae</taxon>
        <taxon>Austropuccinia</taxon>
    </lineage>
</organism>
<accession>A0A9Q3CRA9</accession>
<reference evidence="2" key="1">
    <citation type="submission" date="2021-03" db="EMBL/GenBank/DDBJ databases">
        <title>Draft genome sequence of rust myrtle Austropuccinia psidii MF-1, a brazilian biotype.</title>
        <authorList>
            <person name="Quecine M.C."/>
            <person name="Pachon D.M.R."/>
            <person name="Bonatelli M.L."/>
            <person name="Correr F.H."/>
            <person name="Franceschini L.M."/>
            <person name="Leite T.F."/>
            <person name="Margarido G.R.A."/>
            <person name="Almeida C.A."/>
            <person name="Ferrarezi J.A."/>
            <person name="Labate C.A."/>
        </authorList>
    </citation>
    <scope>NUCLEOTIDE SEQUENCE</scope>
    <source>
        <strain evidence="2">MF-1</strain>
    </source>
</reference>